<evidence type="ECO:0000313" key="2">
    <source>
        <dbReference type="EMBL" id="KAK7328054.1"/>
    </source>
</evidence>
<organism evidence="2 3">
    <name type="scientific">Canavalia gladiata</name>
    <name type="common">Sword bean</name>
    <name type="synonym">Dolichos gladiatus</name>
    <dbReference type="NCBI Taxonomy" id="3824"/>
    <lineage>
        <taxon>Eukaryota</taxon>
        <taxon>Viridiplantae</taxon>
        <taxon>Streptophyta</taxon>
        <taxon>Embryophyta</taxon>
        <taxon>Tracheophyta</taxon>
        <taxon>Spermatophyta</taxon>
        <taxon>Magnoliopsida</taxon>
        <taxon>eudicotyledons</taxon>
        <taxon>Gunneridae</taxon>
        <taxon>Pentapetalae</taxon>
        <taxon>rosids</taxon>
        <taxon>fabids</taxon>
        <taxon>Fabales</taxon>
        <taxon>Fabaceae</taxon>
        <taxon>Papilionoideae</taxon>
        <taxon>50 kb inversion clade</taxon>
        <taxon>NPAAA clade</taxon>
        <taxon>indigoferoid/millettioid clade</taxon>
        <taxon>Phaseoleae</taxon>
        <taxon>Canavalia</taxon>
    </lineage>
</organism>
<gene>
    <name evidence="2" type="ORF">VNO77_22149</name>
</gene>
<comment type="caution">
    <text evidence="2">The sequence shown here is derived from an EMBL/GenBank/DDBJ whole genome shotgun (WGS) entry which is preliminary data.</text>
</comment>
<reference evidence="2 3" key="1">
    <citation type="submission" date="2024-01" db="EMBL/GenBank/DDBJ databases">
        <title>The genomes of 5 underutilized Papilionoideae crops provide insights into root nodulation and disease resistanc.</title>
        <authorList>
            <person name="Jiang F."/>
        </authorList>
    </citation>
    <scope>NUCLEOTIDE SEQUENCE [LARGE SCALE GENOMIC DNA]</scope>
    <source>
        <strain evidence="2">LVBAO_FW01</strain>
        <tissue evidence="2">Leaves</tissue>
    </source>
</reference>
<feature type="transmembrane region" description="Helical" evidence="1">
    <location>
        <begin position="6"/>
        <end position="25"/>
    </location>
</feature>
<sequence>MYIYSYVLHLYWCYILRCSFVLVFAEPDSRLGLKFLEFQLAMRLRPLYPQCIGVSLPFHVNNAYNFS</sequence>
<keyword evidence="3" id="KW-1185">Reference proteome</keyword>
<protein>
    <submittedName>
        <fullName evidence="2">Uncharacterized protein</fullName>
    </submittedName>
</protein>
<dbReference type="AlphaFoldDB" id="A0AAN9QAS3"/>
<keyword evidence="1" id="KW-0812">Transmembrane</keyword>
<dbReference type="EMBL" id="JAYMYQ010000005">
    <property type="protein sequence ID" value="KAK7328054.1"/>
    <property type="molecule type" value="Genomic_DNA"/>
</dbReference>
<keyword evidence="1" id="KW-0472">Membrane</keyword>
<accession>A0AAN9QAS3</accession>
<dbReference type="Proteomes" id="UP001367508">
    <property type="component" value="Unassembled WGS sequence"/>
</dbReference>
<name>A0AAN9QAS3_CANGL</name>
<evidence type="ECO:0000313" key="3">
    <source>
        <dbReference type="Proteomes" id="UP001367508"/>
    </source>
</evidence>
<proteinExistence type="predicted"/>
<evidence type="ECO:0000256" key="1">
    <source>
        <dbReference type="SAM" id="Phobius"/>
    </source>
</evidence>
<keyword evidence="1" id="KW-1133">Transmembrane helix</keyword>